<feature type="transmembrane region" description="Helical" evidence="1">
    <location>
        <begin position="352"/>
        <end position="370"/>
    </location>
</feature>
<feature type="transmembrane region" description="Helical" evidence="1">
    <location>
        <begin position="101"/>
        <end position="125"/>
    </location>
</feature>
<dbReference type="Pfam" id="PF05975">
    <property type="entry name" value="EcsB"/>
    <property type="match status" value="1"/>
</dbReference>
<dbReference type="InterPro" id="IPR010288">
    <property type="entry name" value="EcsB_ABC"/>
</dbReference>
<dbReference type="PIRSF" id="PIRSF037259">
    <property type="entry name" value="EcsB_ABC"/>
    <property type="match status" value="1"/>
</dbReference>
<dbReference type="Proteomes" id="UP000823963">
    <property type="component" value="Unassembled WGS sequence"/>
</dbReference>
<sequence>MKEIWSTRLSKYQQKLLKYLRFVFNDHFIIALFFIFGALCYGYVVLLDRYVVKGTALDMFLMVVLLYGFLHIGKFATLVEQPDIIFLLPKDFQMNEYLNNALHHCFGINGLIQSVLTITVVPFLVRALGFNGIGWIMLLIGQIFYKFALLIIDKISLFNIEWKNSIIGRIVYWGIPLIGIGLGIAINPLFSLLIALLMWGTLFNLQSKLQGKHLFRWKNAIQIEEQRLIRIYKFFSLFTDVPEVQQTVKRRKYLERFLPKYNEDSSQTYNYLFWRAFCRSTEYFNLFVRLTVIAVLVIYFVHIKWLMLVIGGLFVYLTGFQLLPLYHQFDDLVFTHLYPIAIKDKISSFKKILQRILMIEIGLIAISMLIASHSFILAILFIVIGIGLIILLQQMLKQRLVKMA</sequence>
<feature type="transmembrane region" description="Helical" evidence="1">
    <location>
        <begin position="172"/>
        <end position="199"/>
    </location>
</feature>
<feature type="transmembrane region" description="Helical" evidence="1">
    <location>
        <begin position="59"/>
        <end position="79"/>
    </location>
</feature>
<evidence type="ECO:0000313" key="2">
    <source>
        <dbReference type="EMBL" id="HIX02446.1"/>
    </source>
</evidence>
<keyword evidence="1" id="KW-1133">Transmembrane helix</keyword>
<reference evidence="2" key="1">
    <citation type="journal article" date="2021" name="PeerJ">
        <title>Extensive microbial diversity within the chicken gut microbiome revealed by metagenomics and culture.</title>
        <authorList>
            <person name="Gilroy R."/>
            <person name="Ravi A."/>
            <person name="Getino M."/>
            <person name="Pursley I."/>
            <person name="Horton D.L."/>
            <person name="Alikhan N.F."/>
            <person name="Baker D."/>
            <person name="Gharbi K."/>
            <person name="Hall N."/>
            <person name="Watson M."/>
            <person name="Adriaenssens E.M."/>
            <person name="Foster-Nyarko E."/>
            <person name="Jarju S."/>
            <person name="Secka A."/>
            <person name="Antonio M."/>
            <person name="Oren A."/>
            <person name="Chaudhuri R.R."/>
            <person name="La Ragione R."/>
            <person name="Hildebrand F."/>
            <person name="Pallen M.J."/>
        </authorList>
    </citation>
    <scope>NUCLEOTIDE SEQUENCE</scope>
    <source>
        <strain evidence="2">6627</strain>
    </source>
</reference>
<evidence type="ECO:0000313" key="3">
    <source>
        <dbReference type="Proteomes" id="UP000823963"/>
    </source>
</evidence>
<proteinExistence type="predicted"/>
<name>A0A9D1UXX2_9LACO</name>
<accession>A0A9D1UXX2</accession>
<feature type="transmembrane region" description="Helical" evidence="1">
    <location>
        <begin position="376"/>
        <end position="396"/>
    </location>
</feature>
<dbReference type="GO" id="GO:0016020">
    <property type="term" value="C:membrane"/>
    <property type="evidence" value="ECO:0007669"/>
    <property type="project" value="InterPro"/>
</dbReference>
<feature type="transmembrane region" description="Helical" evidence="1">
    <location>
        <begin position="283"/>
        <end position="301"/>
    </location>
</feature>
<reference evidence="2" key="2">
    <citation type="submission" date="2021-04" db="EMBL/GenBank/DDBJ databases">
        <authorList>
            <person name="Gilroy R."/>
        </authorList>
    </citation>
    <scope>NUCLEOTIDE SEQUENCE</scope>
    <source>
        <strain evidence="2">6627</strain>
    </source>
</reference>
<feature type="transmembrane region" description="Helical" evidence="1">
    <location>
        <begin position="28"/>
        <end position="47"/>
    </location>
</feature>
<feature type="transmembrane region" description="Helical" evidence="1">
    <location>
        <begin position="307"/>
        <end position="326"/>
    </location>
</feature>
<gene>
    <name evidence="2" type="ORF">H9861_06790</name>
</gene>
<dbReference type="EMBL" id="DXFP01000065">
    <property type="protein sequence ID" value="HIX02446.1"/>
    <property type="molecule type" value="Genomic_DNA"/>
</dbReference>
<protein>
    <submittedName>
        <fullName evidence="2">ABC transporter permease</fullName>
    </submittedName>
</protein>
<comment type="caution">
    <text evidence="2">The sequence shown here is derived from an EMBL/GenBank/DDBJ whole genome shotgun (WGS) entry which is preliminary data.</text>
</comment>
<dbReference type="AlphaFoldDB" id="A0A9D1UXX2"/>
<keyword evidence="1" id="KW-0812">Transmembrane</keyword>
<feature type="transmembrane region" description="Helical" evidence="1">
    <location>
        <begin position="132"/>
        <end position="152"/>
    </location>
</feature>
<evidence type="ECO:0000256" key="1">
    <source>
        <dbReference type="SAM" id="Phobius"/>
    </source>
</evidence>
<organism evidence="2 3">
    <name type="scientific">Candidatus Ligilactobacillus excrementigallinarum</name>
    <dbReference type="NCBI Taxonomy" id="2838641"/>
    <lineage>
        <taxon>Bacteria</taxon>
        <taxon>Bacillati</taxon>
        <taxon>Bacillota</taxon>
        <taxon>Bacilli</taxon>
        <taxon>Lactobacillales</taxon>
        <taxon>Lactobacillaceae</taxon>
        <taxon>Ligilactobacillus</taxon>
    </lineage>
</organism>
<keyword evidence="1" id="KW-0472">Membrane</keyword>